<dbReference type="RefSeq" id="WP_090925461.1">
    <property type="nucleotide sequence ID" value="NZ_FOTY01000002.1"/>
</dbReference>
<dbReference type="PANTHER" id="PTHR42852:SF12">
    <property type="entry name" value="THIOL-DISULFIDE OXIDOREDUCTASE YKUV"/>
    <property type="match status" value="1"/>
</dbReference>
<organism evidence="3 4">
    <name type="scientific">Salibacterium qingdaonense</name>
    <dbReference type="NCBI Taxonomy" id="266892"/>
    <lineage>
        <taxon>Bacteria</taxon>
        <taxon>Bacillati</taxon>
        <taxon>Bacillota</taxon>
        <taxon>Bacilli</taxon>
        <taxon>Bacillales</taxon>
        <taxon>Bacillaceae</taxon>
    </lineage>
</organism>
<dbReference type="InterPro" id="IPR050553">
    <property type="entry name" value="Thioredoxin_ResA/DsbE_sf"/>
</dbReference>
<dbReference type="AlphaFoldDB" id="A0A1I4IRG1"/>
<dbReference type="SUPFAM" id="SSF52833">
    <property type="entry name" value="Thioredoxin-like"/>
    <property type="match status" value="1"/>
</dbReference>
<dbReference type="Pfam" id="PF00578">
    <property type="entry name" value="AhpC-TSA"/>
    <property type="match status" value="1"/>
</dbReference>
<evidence type="ECO:0000313" key="4">
    <source>
        <dbReference type="Proteomes" id="UP000199668"/>
    </source>
</evidence>
<evidence type="ECO:0000313" key="3">
    <source>
        <dbReference type="EMBL" id="SFL56959.1"/>
    </source>
</evidence>
<feature type="domain" description="Thioredoxin" evidence="2">
    <location>
        <begin position="1"/>
        <end position="145"/>
    </location>
</feature>
<dbReference type="OrthoDB" id="9811352at2"/>
<keyword evidence="4" id="KW-1185">Reference proteome</keyword>
<dbReference type="STRING" id="266892.SAMN04488054_102195"/>
<evidence type="ECO:0000256" key="1">
    <source>
        <dbReference type="ARBA" id="ARBA00023157"/>
    </source>
</evidence>
<name>A0A1I4IRG1_9BACI</name>
<dbReference type="InterPro" id="IPR036249">
    <property type="entry name" value="Thioredoxin-like_sf"/>
</dbReference>
<reference evidence="3 4" key="1">
    <citation type="submission" date="2016-10" db="EMBL/GenBank/DDBJ databases">
        <authorList>
            <person name="de Groot N.N."/>
        </authorList>
    </citation>
    <scope>NUCLEOTIDE SEQUENCE [LARGE SCALE GENOMIC DNA]</scope>
    <source>
        <strain evidence="3 4">CGMCC 1.6134</strain>
    </source>
</reference>
<keyword evidence="1" id="KW-1015">Disulfide bond</keyword>
<dbReference type="EMBL" id="FOTY01000002">
    <property type="protein sequence ID" value="SFL56959.1"/>
    <property type="molecule type" value="Genomic_DNA"/>
</dbReference>
<dbReference type="CDD" id="cd02966">
    <property type="entry name" value="TlpA_like_family"/>
    <property type="match status" value="1"/>
</dbReference>
<dbReference type="Gene3D" id="3.40.30.10">
    <property type="entry name" value="Glutaredoxin"/>
    <property type="match status" value="1"/>
</dbReference>
<evidence type="ECO:0000259" key="2">
    <source>
        <dbReference type="PROSITE" id="PS51352"/>
    </source>
</evidence>
<dbReference type="PROSITE" id="PS51352">
    <property type="entry name" value="THIOREDOXIN_2"/>
    <property type="match status" value="1"/>
</dbReference>
<dbReference type="InterPro" id="IPR000866">
    <property type="entry name" value="AhpC/TSA"/>
</dbReference>
<dbReference type="GO" id="GO:0016209">
    <property type="term" value="F:antioxidant activity"/>
    <property type="evidence" value="ECO:0007669"/>
    <property type="project" value="InterPro"/>
</dbReference>
<gene>
    <name evidence="3" type="ORF">SAMN04488054_102195</name>
</gene>
<accession>A0A1I4IRG1</accession>
<dbReference type="PANTHER" id="PTHR42852">
    <property type="entry name" value="THIOL:DISULFIDE INTERCHANGE PROTEIN DSBE"/>
    <property type="match status" value="1"/>
</dbReference>
<protein>
    <submittedName>
        <fullName evidence="3">AhpC/TSA family protein</fullName>
    </submittedName>
</protein>
<dbReference type="Proteomes" id="UP000199668">
    <property type="component" value="Unassembled WGS sequence"/>
</dbReference>
<sequence length="148" mass="17333">MNNDWKRPAFNKDEYWINESWAEENAEDGCPVLVHFWSLSCSHCEKAMPALNRLLSRYKTKIHVLSVHMPRSSKDQDMNKVKQKAADLNIIHPLVVDNDNRISDEFQNDYVPSYYLFHPNKTLFHTQSGDSGMKLLRKKIDRLLGQVE</sequence>
<dbReference type="GO" id="GO:0016491">
    <property type="term" value="F:oxidoreductase activity"/>
    <property type="evidence" value="ECO:0007669"/>
    <property type="project" value="InterPro"/>
</dbReference>
<proteinExistence type="predicted"/>
<dbReference type="InterPro" id="IPR013766">
    <property type="entry name" value="Thioredoxin_domain"/>
</dbReference>